<sequence>MRPFDQTQIPEKQGICRRPIIPTPSVMEGGTVYTRSGQVLVLGHRVRCAYPVFNIRVTNREVGMDLVGQEGSGSLGFWVRLCFDLQLIQKGPPFLCRTQIPDRRTYWLLGVRVDVALQSHDHHTFTPAFLQQPPLQWLPPKKKRGLKEDAHDLKGDLNLPKNRYGNN</sequence>
<evidence type="ECO:0000313" key="1">
    <source>
        <dbReference type="EMBL" id="KAG7442948.1"/>
    </source>
</evidence>
<dbReference type="EMBL" id="MU250548">
    <property type="protein sequence ID" value="KAG7442948.1"/>
    <property type="molecule type" value="Genomic_DNA"/>
</dbReference>
<protein>
    <submittedName>
        <fullName evidence="1">Uncharacterized protein</fullName>
    </submittedName>
</protein>
<evidence type="ECO:0000313" key="2">
    <source>
        <dbReference type="Proteomes" id="UP000812287"/>
    </source>
</evidence>
<keyword evidence="2" id="KW-1185">Reference proteome</keyword>
<dbReference type="Proteomes" id="UP000812287">
    <property type="component" value="Unassembled WGS sequence"/>
</dbReference>
<organism evidence="1 2">
    <name type="scientific">Guyanagaster necrorhizus</name>
    <dbReference type="NCBI Taxonomy" id="856835"/>
    <lineage>
        <taxon>Eukaryota</taxon>
        <taxon>Fungi</taxon>
        <taxon>Dikarya</taxon>
        <taxon>Basidiomycota</taxon>
        <taxon>Agaricomycotina</taxon>
        <taxon>Agaricomycetes</taxon>
        <taxon>Agaricomycetidae</taxon>
        <taxon>Agaricales</taxon>
        <taxon>Marasmiineae</taxon>
        <taxon>Physalacriaceae</taxon>
        <taxon>Guyanagaster</taxon>
    </lineage>
</organism>
<name>A0A9P7VKS9_9AGAR</name>
<reference evidence="1" key="1">
    <citation type="submission" date="2020-11" db="EMBL/GenBank/DDBJ databases">
        <title>Adaptations for nitrogen fixation in a non-lichenized fungal sporocarp promotes dispersal by wood-feeding termites.</title>
        <authorList>
            <consortium name="DOE Joint Genome Institute"/>
            <person name="Koch R.A."/>
            <person name="Yoon G."/>
            <person name="Arayal U."/>
            <person name="Lail K."/>
            <person name="Amirebrahimi M."/>
            <person name="Labutti K."/>
            <person name="Lipzen A."/>
            <person name="Riley R."/>
            <person name="Barry K."/>
            <person name="Henrissat B."/>
            <person name="Grigoriev I.V."/>
            <person name="Herr J.R."/>
            <person name="Aime M.C."/>
        </authorList>
    </citation>
    <scope>NUCLEOTIDE SEQUENCE</scope>
    <source>
        <strain evidence="1">MCA 3950</strain>
    </source>
</reference>
<proteinExistence type="predicted"/>
<accession>A0A9P7VKS9</accession>
<gene>
    <name evidence="1" type="ORF">BT62DRAFT_365335</name>
</gene>
<dbReference type="AlphaFoldDB" id="A0A9P7VKS9"/>
<dbReference type="GeneID" id="66102949"/>
<dbReference type="RefSeq" id="XP_043036448.1">
    <property type="nucleotide sequence ID" value="XM_043180653.1"/>
</dbReference>
<comment type="caution">
    <text evidence="1">The sequence shown here is derived from an EMBL/GenBank/DDBJ whole genome shotgun (WGS) entry which is preliminary data.</text>
</comment>